<comment type="similarity">
    <text evidence="1 5">Belongs to the peptidase S8 family.</text>
</comment>
<evidence type="ECO:0000259" key="8">
    <source>
        <dbReference type="Pfam" id="PF24476"/>
    </source>
</evidence>
<feature type="active site" description="Charge relay system" evidence="5">
    <location>
        <position position="863"/>
    </location>
</feature>
<dbReference type="GO" id="GO:0006508">
    <property type="term" value="P:proteolysis"/>
    <property type="evidence" value="ECO:0007669"/>
    <property type="project" value="UniProtKB-KW"/>
</dbReference>
<dbReference type="PANTHER" id="PTHR43806">
    <property type="entry name" value="PEPTIDASE S8"/>
    <property type="match status" value="1"/>
</dbReference>
<evidence type="ECO:0000256" key="1">
    <source>
        <dbReference type="ARBA" id="ARBA00011073"/>
    </source>
</evidence>
<dbReference type="Proteomes" id="UP000006039">
    <property type="component" value="Unassembled WGS sequence"/>
</dbReference>
<evidence type="ECO:0000256" key="2">
    <source>
        <dbReference type="ARBA" id="ARBA00022670"/>
    </source>
</evidence>
<keyword evidence="3 5" id="KW-0378">Hydrolase</keyword>
<accession>J3NFV1</accession>
<reference evidence="9" key="3">
    <citation type="submission" date="2010-09" db="EMBL/GenBank/DDBJ databases">
        <title>Annotation of Gaeumannomyces graminis var. tritici R3-111a-1.</title>
        <authorList>
            <consortium name="The Broad Institute Genome Sequencing Platform"/>
            <person name="Ma L.-J."/>
            <person name="Dead R."/>
            <person name="Young S.K."/>
            <person name="Zeng Q."/>
            <person name="Gargeya S."/>
            <person name="Fitzgerald M."/>
            <person name="Haas B."/>
            <person name="Abouelleil A."/>
            <person name="Alvarado L."/>
            <person name="Arachchi H.M."/>
            <person name="Berlin A."/>
            <person name="Brown A."/>
            <person name="Chapman S.B."/>
            <person name="Chen Z."/>
            <person name="Dunbar C."/>
            <person name="Freedman E."/>
            <person name="Gearin G."/>
            <person name="Gellesch M."/>
            <person name="Goldberg J."/>
            <person name="Griggs A."/>
            <person name="Gujja S."/>
            <person name="Heiman D."/>
            <person name="Howarth C."/>
            <person name="Larson L."/>
            <person name="Lui A."/>
            <person name="MacDonald P.J.P."/>
            <person name="Mehta T."/>
            <person name="Montmayeur A."/>
            <person name="Murphy C."/>
            <person name="Neiman D."/>
            <person name="Pearson M."/>
            <person name="Priest M."/>
            <person name="Roberts A."/>
            <person name="Saif S."/>
            <person name="Shea T."/>
            <person name="Shenoy N."/>
            <person name="Sisk P."/>
            <person name="Stolte C."/>
            <person name="Sykes S."/>
            <person name="Yandava C."/>
            <person name="Wortman J."/>
            <person name="Nusbaum C."/>
            <person name="Birren B."/>
        </authorList>
    </citation>
    <scope>NUCLEOTIDE SEQUENCE</scope>
    <source>
        <strain evidence="9">R3-111a-1</strain>
    </source>
</reference>
<dbReference type="eggNOG" id="ENOG502S0RE">
    <property type="taxonomic scope" value="Eukaryota"/>
</dbReference>
<feature type="domain" description="Peptidase S8/S53" evidence="7">
    <location>
        <begin position="659"/>
        <end position="879"/>
    </location>
</feature>
<dbReference type="PRINTS" id="PR00723">
    <property type="entry name" value="SUBTILISIN"/>
</dbReference>
<keyword evidence="2 5" id="KW-0645">Protease</keyword>
<keyword evidence="4 5" id="KW-0720">Serine protease</keyword>
<evidence type="ECO:0000259" key="7">
    <source>
        <dbReference type="Pfam" id="PF00082"/>
    </source>
</evidence>
<name>J3NFV1_GAET3</name>
<dbReference type="EnsemblFungi" id="EJT80141">
    <property type="protein sequence ID" value="EJT80141"/>
    <property type="gene ID" value="GGTG_00145"/>
</dbReference>
<feature type="active site" description="Charge relay system" evidence="5">
    <location>
        <position position="705"/>
    </location>
</feature>
<dbReference type="GO" id="GO:0004252">
    <property type="term" value="F:serine-type endopeptidase activity"/>
    <property type="evidence" value="ECO:0007669"/>
    <property type="project" value="UniProtKB-UniRule"/>
</dbReference>
<feature type="domain" description="DUF7580" evidence="8">
    <location>
        <begin position="191"/>
        <end position="517"/>
    </location>
</feature>
<dbReference type="STRING" id="644352.J3NFV1"/>
<dbReference type="InterPro" id="IPR050131">
    <property type="entry name" value="Peptidase_S8_subtilisin-like"/>
</dbReference>
<dbReference type="CDD" id="cd00306">
    <property type="entry name" value="Peptidases_S8_S53"/>
    <property type="match status" value="1"/>
</dbReference>
<reference evidence="11" key="1">
    <citation type="submission" date="2010-07" db="EMBL/GenBank/DDBJ databases">
        <title>The genome sequence of Gaeumannomyces graminis var. tritici strain R3-111a-1.</title>
        <authorList>
            <consortium name="The Broad Institute Genome Sequencing Platform"/>
            <person name="Ma L.-J."/>
            <person name="Dead R."/>
            <person name="Young S."/>
            <person name="Zeng Q."/>
            <person name="Koehrsen M."/>
            <person name="Alvarado L."/>
            <person name="Berlin A."/>
            <person name="Chapman S.B."/>
            <person name="Chen Z."/>
            <person name="Freedman E."/>
            <person name="Gellesch M."/>
            <person name="Goldberg J."/>
            <person name="Griggs A."/>
            <person name="Gujja S."/>
            <person name="Heilman E.R."/>
            <person name="Heiman D."/>
            <person name="Hepburn T."/>
            <person name="Howarth C."/>
            <person name="Jen D."/>
            <person name="Larson L."/>
            <person name="Mehta T."/>
            <person name="Neiman D."/>
            <person name="Pearson M."/>
            <person name="Roberts A."/>
            <person name="Saif S."/>
            <person name="Shea T."/>
            <person name="Shenoy N."/>
            <person name="Sisk P."/>
            <person name="Stolte C."/>
            <person name="Sykes S."/>
            <person name="Walk T."/>
            <person name="White J."/>
            <person name="Yandava C."/>
            <person name="Haas B."/>
            <person name="Nusbaum C."/>
            <person name="Birren B."/>
        </authorList>
    </citation>
    <scope>NUCLEOTIDE SEQUENCE [LARGE SCALE GENOMIC DNA]</scope>
    <source>
        <strain evidence="11">R3-111a-1</strain>
    </source>
</reference>
<evidence type="ECO:0000313" key="11">
    <source>
        <dbReference type="Proteomes" id="UP000006039"/>
    </source>
</evidence>
<dbReference type="GeneID" id="20340603"/>
<organism evidence="9">
    <name type="scientific">Gaeumannomyces tritici (strain R3-111a-1)</name>
    <name type="common">Wheat and barley take-all root rot fungus</name>
    <name type="synonym">Gaeumannomyces graminis var. tritici</name>
    <dbReference type="NCBI Taxonomy" id="644352"/>
    <lineage>
        <taxon>Eukaryota</taxon>
        <taxon>Fungi</taxon>
        <taxon>Dikarya</taxon>
        <taxon>Ascomycota</taxon>
        <taxon>Pezizomycotina</taxon>
        <taxon>Sordariomycetes</taxon>
        <taxon>Sordariomycetidae</taxon>
        <taxon>Magnaporthales</taxon>
        <taxon>Magnaporthaceae</taxon>
        <taxon>Gaeumannomyces</taxon>
    </lineage>
</organism>
<feature type="region of interest" description="Disordered" evidence="6">
    <location>
        <begin position="515"/>
        <end position="603"/>
    </location>
</feature>
<proteinExistence type="inferred from homology"/>
<evidence type="ECO:0000256" key="5">
    <source>
        <dbReference type="PROSITE-ProRule" id="PRU01240"/>
    </source>
</evidence>
<sequence length="961" mass="107472">MPYLIECNEWRLLQTLGPLINQRKSRFNVHLLNSLDSRPETHGTRLPNLTAERFEVEVRLIFLLPKDCFRALSTTEFDECEKRLKGVCELLDRIVHPRHGDSQIHAAENKAGYSRLRSLIRLLEHSESDETIDLTSGSRPTLFKPPDDPADLEVSLALVADYNNSLARLFTSLAREGRVRPISKKIRRKTWKDPRLRRRATSALGAIFERLGCGMGHEVMLNVSEDADDGAAVPSLDLRLSSCTDSTPCLDAQWLQVRCGSIDSNWNASVAEIQNICLDLGNRIGRGEALILLLEKYGLFGAWTPLQLAQPFSAPPKENLDKLISSGAFKRLDLLTLTRGSLPIRYSIREKRALAVRLGYCLMDFFDADLSSKSIYFLSSTKASCSRTRSETLYLSFASGLPATTESHVFRIGHPTLLSFAKLLLEIDFGQSIDLNISSDDDKANRVIWAELCNVVDQLEEERNDSYLQAVRGCLMAHIQISRALRMGSADERDAELTIRKELYREVVERLETALAESTPRAGNKRQRSKSPEPTPRTKSRFGIRDERQEPSIDASDVRANALSWQAPIRPNPAWGGRPASKRPRMPNTPETESTRPSRLGLSSSSLLLESTESNPRWQPEREALFHSAIVPKMWLSELMKISRQVESKRRKCRIAAPVRVAILDTGLDWDFPVFRERSGLLKSVTDVKDFVTPSTQTVTDVFGHGTFMARLIMECAPGVEILVARIAENTNELKNSQANIKEAILWAGQAGKADIISMSFGFPNDDQGIREAIETVQKGRDENIIFLASAGNSSAEDESFPARHPSVISVYATNCHGVFLQSNSASTSNGAAVLGTYGDDIPAAIREEFRTTYPKVCEPGSSVATAIMAGISATMLAYASVLPSLVPLQEVTVLQRLWTTKGMEAVLYRLAPEDRDRPRLRAVKPMWFWKNRPDDHMRYCAICDVLSDIDRRFPRLRGTG</sequence>
<dbReference type="OrthoDB" id="4567294at2759"/>
<reference evidence="10" key="4">
    <citation type="journal article" date="2015" name="G3 (Bethesda)">
        <title>Genome sequences of three phytopathogenic species of the Magnaporthaceae family of fungi.</title>
        <authorList>
            <person name="Okagaki L.H."/>
            <person name="Nunes C.C."/>
            <person name="Sailsbery J."/>
            <person name="Clay B."/>
            <person name="Brown D."/>
            <person name="John T."/>
            <person name="Oh Y."/>
            <person name="Young N."/>
            <person name="Fitzgerald M."/>
            <person name="Haas B.J."/>
            <person name="Zeng Q."/>
            <person name="Young S."/>
            <person name="Adiconis X."/>
            <person name="Fan L."/>
            <person name="Levin J.Z."/>
            <person name="Mitchell T.K."/>
            <person name="Okubara P.A."/>
            <person name="Farman M.L."/>
            <person name="Kohn L.M."/>
            <person name="Birren B."/>
            <person name="Ma L.-J."/>
            <person name="Dean R.A."/>
        </authorList>
    </citation>
    <scope>NUCLEOTIDE SEQUENCE</scope>
    <source>
        <strain evidence="10">R3-111a-1</strain>
    </source>
</reference>
<dbReference type="InterPro" id="IPR015500">
    <property type="entry name" value="Peptidase_S8_subtilisin-rel"/>
</dbReference>
<reference evidence="10" key="5">
    <citation type="submission" date="2018-04" db="UniProtKB">
        <authorList>
            <consortium name="EnsemblFungi"/>
        </authorList>
    </citation>
    <scope>IDENTIFICATION</scope>
    <source>
        <strain evidence="10">R3-111a-1</strain>
    </source>
</reference>
<gene>
    <name evidence="10" type="primary">20340603</name>
    <name evidence="9" type="ORF">GGTG_00145</name>
</gene>
<dbReference type="VEuPathDB" id="FungiDB:GGTG_00145"/>
<evidence type="ECO:0000256" key="3">
    <source>
        <dbReference type="ARBA" id="ARBA00022801"/>
    </source>
</evidence>
<keyword evidence="11" id="KW-1185">Reference proteome</keyword>
<dbReference type="EMBL" id="GL385395">
    <property type="protein sequence ID" value="EJT80141.1"/>
    <property type="molecule type" value="Genomic_DNA"/>
</dbReference>
<evidence type="ECO:0000256" key="4">
    <source>
        <dbReference type="ARBA" id="ARBA00022825"/>
    </source>
</evidence>
<evidence type="ECO:0000313" key="10">
    <source>
        <dbReference type="EnsemblFungi" id="EJT80141"/>
    </source>
</evidence>
<dbReference type="InterPro" id="IPR023827">
    <property type="entry name" value="Peptidase_S8_Asp-AS"/>
</dbReference>
<dbReference type="Pfam" id="PF00082">
    <property type="entry name" value="Peptidase_S8"/>
    <property type="match status" value="1"/>
</dbReference>
<protein>
    <submittedName>
        <fullName evidence="9 10">Uncharacterized protein</fullName>
    </submittedName>
</protein>
<dbReference type="RefSeq" id="XP_009216150.1">
    <property type="nucleotide sequence ID" value="XM_009217886.1"/>
</dbReference>
<feature type="active site" description="Charge relay system" evidence="5">
    <location>
        <position position="665"/>
    </location>
</feature>
<dbReference type="InterPro" id="IPR000209">
    <property type="entry name" value="Peptidase_S8/S53_dom"/>
</dbReference>
<evidence type="ECO:0000313" key="9">
    <source>
        <dbReference type="EMBL" id="EJT80141.1"/>
    </source>
</evidence>
<dbReference type="PROSITE" id="PS51892">
    <property type="entry name" value="SUBTILASE"/>
    <property type="match status" value="1"/>
</dbReference>
<dbReference type="PANTHER" id="PTHR43806:SF11">
    <property type="entry name" value="CEREVISIN-RELATED"/>
    <property type="match status" value="1"/>
</dbReference>
<dbReference type="InterPro" id="IPR056002">
    <property type="entry name" value="DUF7580"/>
</dbReference>
<dbReference type="AlphaFoldDB" id="J3NFV1"/>
<dbReference type="Pfam" id="PF24476">
    <property type="entry name" value="DUF7580"/>
    <property type="match status" value="1"/>
</dbReference>
<dbReference type="InterPro" id="IPR036852">
    <property type="entry name" value="Peptidase_S8/S53_dom_sf"/>
</dbReference>
<dbReference type="HOGENOM" id="CLU_014888_0_0_1"/>
<evidence type="ECO:0000256" key="6">
    <source>
        <dbReference type="SAM" id="MobiDB-lite"/>
    </source>
</evidence>
<dbReference type="SUPFAM" id="SSF52743">
    <property type="entry name" value="Subtilisin-like"/>
    <property type="match status" value="1"/>
</dbReference>
<dbReference type="Gene3D" id="3.40.50.200">
    <property type="entry name" value="Peptidase S8/S53 domain"/>
    <property type="match status" value="1"/>
</dbReference>
<dbReference type="PROSITE" id="PS00136">
    <property type="entry name" value="SUBTILASE_ASP"/>
    <property type="match status" value="1"/>
</dbReference>
<reference evidence="9" key="2">
    <citation type="submission" date="2010-07" db="EMBL/GenBank/DDBJ databases">
        <authorList>
            <consortium name="The Broad Institute Genome Sequencing Platform"/>
            <consortium name="Broad Institute Genome Sequencing Center for Infectious Disease"/>
            <person name="Ma L.-J."/>
            <person name="Dead R."/>
            <person name="Young S."/>
            <person name="Zeng Q."/>
            <person name="Koehrsen M."/>
            <person name="Alvarado L."/>
            <person name="Berlin A."/>
            <person name="Chapman S.B."/>
            <person name="Chen Z."/>
            <person name="Freedman E."/>
            <person name="Gellesch M."/>
            <person name="Goldberg J."/>
            <person name="Griggs A."/>
            <person name="Gujja S."/>
            <person name="Heilman E.R."/>
            <person name="Heiman D."/>
            <person name="Hepburn T."/>
            <person name="Howarth C."/>
            <person name="Jen D."/>
            <person name="Larson L."/>
            <person name="Mehta T."/>
            <person name="Neiman D."/>
            <person name="Pearson M."/>
            <person name="Roberts A."/>
            <person name="Saif S."/>
            <person name="Shea T."/>
            <person name="Shenoy N."/>
            <person name="Sisk P."/>
            <person name="Stolte C."/>
            <person name="Sykes S."/>
            <person name="Walk T."/>
            <person name="White J."/>
            <person name="Yandava C."/>
            <person name="Haas B."/>
            <person name="Nusbaum C."/>
            <person name="Birren B."/>
        </authorList>
    </citation>
    <scope>NUCLEOTIDE SEQUENCE</scope>
    <source>
        <strain evidence="9">R3-111a-1</strain>
    </source>
</reference>